<dbReference type="Proteomes" id="UP000279600">
    <property type="component" value="Chromosome"/>
</dbReference>
<evidence type="ECO:0000313" key="2">
    <source>
        <dbReference type="Proteomes" id="UP000279600"/>
    </source>
</evidence>
<dbReference type="EMBL" id="CP034549">
    <property type="protein sequence ID" value="AZQ43082.1"/>
    <property type="molecule type" value="Genomic_DNA"/>
</dbReference>
<reference evidence="1 2" key="1">
    <citation type="submission" date="2018-12" db="EMBL/GenBank/DDBJ databases">
        <title>Complete genome of Nonlabens sp. MJ115.</title>
        <authorList>
            <person name="Choi H.S."/>
            <person name="Jung J."/>
        </authorList>
    </citation>
    <scope>NUCLEOTIDE SEQUENCE [LARGE SCALE GENOMIC DNA]</scope>
    <source>
        <strain evidence="1 2">MJ115</strain>
    </source>
</reference>
<proteinExistence type="predicted"/>
<name>A0A3S9MV75_9FLAO</name>
<dbReference type="KEGG" id="noj:EJ995_02095"/>
<sequence length="32" mass="3640">MMEQVTAIKRTGASLIANYIFKDVVRMIGYGY</sequence>
<accession>A0A3S9MV75</accession>
<protein>
    <submittedName>
        <fullName evidence="1">Uncharacterized protein</fullName>
    </submittedName>
</protein>
<organism evidence="1 2">
    <name type="scientific">Nonlabens ponticola</name>
    <dbReference type="NCBI Taxonomy" id="2496866"/>
    <lineage>
        <taxon>Bacteria</taxon>
        <taxon>Pseudomonadati</taxon>
        <taxon>Bacteroidota</taxon>
        <taxon>Flavobacteriia</taxon>
        <taxon>Flavobacteriales</taxon>
        <taxon>Flavobacteriaceae</taxon>
        <taxon>Nonlabens</taxon>
    </lineage>
</organism>
<keyword evidence="2" id="KW-1185">Reference proteome</keyword>
<gene>
    <name evidence="1" type="ORF">EJ995_02095</name>
</gene>
<evidence type="ECO:0000313" key="1">
    <source>
        <dbReference type="EMBL" id="AZQ43082.1"/>
    </source>
</evidence>
<dbReference type="AlphaFoldDB" id="A0A3S9MV75"/>